<dbReference type="GO" id="GO:0005739">
    <property type="term" value="C:mitochondrion"/>
    <property type="evidence" value="ECO:0007669"/>
    <property type="project" value="UniProtKB-SubCell"/>
</dbReference>
<evidence type="ECO:0000256" key="1">
    <source>
        <dbReference type="ARBA" id="ARBA00004173"/>
    </source>
</evidence>
<dbReference type="EMBL" id="DS022301">
    <property type="protein sequence ID" value="OAJ38326.1"/>
    <property type="molecule type" value="Genomic_DNA"/>
</dbReference>
<dbReference type="Proteomes" id="UP000077115">
    <property type="component" value="Unassembled WGS sequence"/>
</dbReference>
<dbReference type="InterPro" id="IPR019083">
    <property type="entry name" value="SAM_Ribosomal_mS41"/>
</dbReference>
<evidence type="ECO:0000256" key="4">
    <source>
        <dbReference type="ARBA" id="ARBA00035129"/>
    </source>
</evidence>
<evidence type="ECO:0000259" key="5">
    <source>
        <dbReference type="SMART" id="SM01238"/>
    </source>
</evidence>
<evidence type="ECO:0000313" key="7">
    <source>
        <dbReference type="Proteomes" id="UP000077115"/>
    </source>
</evidence>
<feature type="domain" description="Small ribosomal subunit protein mS41 SAM" evidence="5">
    <location>
        <begin position="61"/>
        <end position="116"/>
    </location>
</feature>
<organism evidence="6 7">
    <name type="scientific">Batrachochytrium dendrobatidis (strain JEL423)</name>
    <dbReference type="NCBI Taxonomy" id="403673"/>
    <lineage>
        <taxon>Eukaryota</taxon>
        <taxon>Fungi</taxon>
        <taxon>Fungi incertae sedis</taxon>
        <taxon>Chytridiomycota</taxon>
        <taxon>Chytridiomycota incertae sedis</taxon>
        <taxon>Chytridiomycetes</taxon>
        <taxon>Rhizophydiales</taxon>
        <taxon>Rhizophydiales incertae sedis</taxon>
        <taxon>Batrachochytrium</taxon>
    </lineage>
</organism>
<dbReference type="Pfam" id="PF09597">
    <property type="entry name" value="SAM_Ribosomal_mS41"/>
    <property type="match status" value="1"/>
</dbReference>
<evidence type="ECO:0000256" key="2">
    <source>
        <dbReference type="ARBA" id="ARBA00010492"/>
    </source>
</evidence>
<dbReference type="VEuPathDB" id="FungiDB:BDEG_22273"/>
<reference evidence="6 7" key="1">
    <citation type="submission" date="2006-10" db="EMBL/GenBank/DDBJ databases">
        <title>The Genome Sequence of Batrachochytrium dendrobatidis JEL423.</title>
        <authorList>
            <consortium name="The Broad Institute Genome Sequencing Platform"/>
            <person name="Birren B."/>
            <person name="Lander E."/>
            <person name="Galagan J."/>
            <person name="Cuomo C."/>
            <person name="Devon K."/>
            <person name="Jaffe D."/>
            <person name="Butler J."/>
            <person name="Alvarez P."/>
            <person name="Gnerre S."/>
            <person name="Grabherr M."/>
            <person name="Kleber M."/>
            <person name="Mauceli E."/>
            <person name="Brockman W."/>
            <person name="Young S."/>
            <person name="LaButti K."/>
            <person name="Sykes S."/>
            <person name="DeCaprio D."/>
            <person name="Crawford M."/>
            <person name="Koehrsen M."/>
            <person name="Engels R."/>
            <person name="Montgomery P."/>
            <person name="Pearson M."/>
            <person name="Howarth C."/>
            <person name="Larson L."/>
            <person name="White J."/>
            <person name="O'Leary S."/>
            <person name="Kodira C."/>
            <person name="Zeng Q."/>
            <person name="Yandava C."/>
            <person name="Alvarado L."/>
            <person name="Longcore J."/>
            <person name="James T."/>
        </authorList>
    </citation>
    <scope>NUCLEOTIDE SEQUENCE [LARGE SCALE GENOMIC DNA]</scope>
    <source>
        <strain evidence="6 7">JEL423</strain>
    </source>
</reference>
<dbReference type="SMART" id="SM01238">
    <property type="entry name" value="IGR"/>
    <property type="match status" value="1"/>
</dbReference>
<dbReference type="PANTHER" id="PTHR28235">
    <property type="entry name" value="PROTEIN FYV4, MITOCHONDRIAL"/>
    <property type="match status" value="1"/>
</dbReference>
<dbReference type="AlphaFoldDB" id="A0A177WEV6"/>
<comment type="subcellular location">
    <subcellularLocation>
        <location evidence="1">Mitochondrion</location>
    </subcellularLocation>
</comment>
<accession>A0A177WEV6</accession>
<reference evidence="6 7" key="2">
    <citation type="submission" date="2016-05" db="EMBL/GenBank/DDBJ databases">
        <title>Lineage-specific infection strategies underlie the spectrum of fungal disease in amphibians.</title>
        <authorList>
            <person name="Cuomo C.A."/>
            <person name="Farrer R.A."/>
            <person name="James T."/>
            <person name="Longcore J."/>
            <person name="Birren B."/>
        </authorList>
    </citation>
    <scope>NUCLEOTIDE SEQUENCE [LARGE SCALE GENOMIC DNA]</scope>
    <source>
        <strain evidence="6 7">JEL423</strain>
    </source>
</reference>
<dbReference type="PANTHER" id="PTHR28235:SF1">
    <property type="entry name" value="SMALL RIBOSOMAL SUBUNIT PROTEIN MS41"/>
    <property type="match status" value="1"/>
</dbReference>
<gene>
    <name evidence="6" type="ORF">BDEG_22273</name>
</gene>
<sequence length="149" mass="16992">MLFQAISQKIYSQSIRCSLLTQVRCSSTLNIDIQKSNAYFALSRADRASYVPKPSATINSPEAFLKAIGRSCETVAPKFTSWDSLFTATSSDLKTLGIKSQMRKYILGWREWYCRGVTPRALELPKRQKKYLKIKEKVKQARLEKLGMS</sequence>
<dbReference type="STRING" id="403673.A0A177WEV6"/>
<evidence type="ECO:0000313" key="6">
    <source>
        <dbReference type="EMBL" id="OAJ38326.1"/>
    </source>
</evidence>
<keyword evidence="3" id="KW-0496">Mitochondrion</keyword>
<evidence type="ECO:0000256" key="3">
    <source>
        <dbReference type="ARBA" id="ARBA00023128"/>
    </source>
</evidence>
<proteinExistence type="inferred from homology"/>
<dbReference type="InterPro" id="IPR039603">
    <property type="entry name" value="Ribosomal_mS41"/>
</dbReference>
<protein>
    <recommendedName>
        <fullName evidence="4">Small ribosomal subunit protein mS41</fullName>
    </recommendedName>
</protein>
<dbReference type="eggNOG" id="ENOG502SCMV">
    <property type="taxonomic scope" value="Eukaryota"/>
</dbReference>
<dbReference type="OrthoDB" id="18595at2759"/>
<name>A0A177WEV6_BATDL</name>
<comment type="similarity">
    <text evidence="2">Belongs to the mitochondrion-specific ribosomal protein mS41 family.</text>
</comment>